<dbReference type="EMBL" id="KV417317">
    <property type="protein sequence ID" value="KZO91868.1"/>
    <property type="molecule type" value="Genomic_DNA"/>
</dbReference>
<dbReference type="STRING" id="1330018.A0A167HQ84"/>
<dbReference type="FunFam" id="3.40.800.10:FF:000014">
    <property type="entry name" value="Arginase family protein"/>
    <property type="match status" value="1"/>
</dbReference>
<protein>
    <submittedName>
        <fullName evidence="7">Arginase deacetylase</fullName>
    </submittedName>
</protein>
<feature type="region of interest" description="Disordered" evidence="5">
    <location>
        <begin position="394"/>
        <end position="416"/>
    </location>
</feature>
<dbReference type="PRINTS" id="PR00116">
    <property type="entry name" value="ARGINASE"/>
</dbReference>
<accession>A0A167HQ84</accession>
<name>A0A167HQ84_CALVF</name>
<dbReference type="InterPro" id="IPR020855">
    <property type="entry name" value="Ureohydrolase_Mn_BS"/>
</dbReference>
<evidence type="ECO:0000256" key="2">
    <source>
        <dbReference type="ARBA" id="ARBA00022723"/>
    </source>
</evidence>
<evidence type="ECO:0000256" key="6">
    <source>
        <dbReference type="SAM" id="SignalP"/>
    </source>
</evidence>
<dbReference type="GO" id="GO:0008783">
    <property type="term" value="F:agmatinase activity"/>
    <property type="evidence" value="ECO:0007669"/>
    <property type="project" value="TreeGrafter"/>
</dbReference>
<dbReference type="InterPro" id="IPR006035">
    <property type="entry name" value="Ureohydrolase"/>
</dbReference>
<gene>
    <name evidence="7" type="ORF">CALVIDRAFT_541484</name>
</gene>
<dbReference type="PROSITE" id="PS51409">
    <property type="entry name" value="ARGINASE_2"/>
    <property type="match status" value="1"/>
</dbReference>
<dbReference type="InterPro" id="IPR023696">
    <property type="entry name" value="Ureohydrolase_dom_sf"/>
</dbReference>
<dbReference type="CDD" id="cd11592">
    <property type="entry name" value="Agmatinase_PAH"/>
    <property type="match status" value="1"/>
</dbReference>
<dbReference type="Pfam" id="PF00491">
    <property type="entry name" value="Arginase"/>
    <property type="match status" value="1"/>
</dbReference>
<dbReference type="OrthoDB" id="288726at2759"/>
<dbReference type="GO" id="GO:0033389">
    <property type="term" value="P:putrescine biosynthetic process from arginine, via agmatine"/>
    <property type="evidence" value="ECO:0007669"/>
    <property type="project" value="TreeGrafter"/>
</dbReference>
<dbReference type="Proteomes" id="UP000076738">
    <property type="component" value="Unassembled WGS sequence"/>
</dbReference>
<evidence type="ECO:0000256" key="3">
    <source>
        <dbReference type="ARBA" id="ARBA00022801"/>
    </source>
</evidence>
<evidence type="ECO:0000256" key="5">
    <source>
        <dbReference type="SAM" id="MobiDB-lite"/>
    </source>
</evidence>
<dbReference type="GO" id="GO:0046872">
    <property type="term" value="F:metal ion binding"/>
    <property type="evidence" value="ECO:0007669"/>
    <property type="project" value="UniProtKB-KW"/>
</dbReference>
<reference evidence="7 8" key="1">
    <citation type="journal article" date="2016" name="Mol. Biol. Evol.">
        <title>Comparative Genomics of Early-Diverging Mushroom-Forming Fungi Provides Insights into the Origins of Lignocellulose Decay Capabilities.</title>
        <authorList>
            <person name="Nagy L.G."/>
            <person name="Riley R."/>
            <person name="Tritt A."/>
            <person name="Adam C."/>
            <person name="Daum C."/>
            <person name="Floudas D."/>
            <person name="Sun H."/>
            <person name="Yadav J.S."/>
            <person name="Pangilinan J."/>
            <person name="Larsson K.H."/>
            <person name="Matsuura K."/>
            <person name="Barry K."/>
            <person name="Labutti K."/>
            <person name="Kuo R."/>
            <person name="Ohm R.A."/>
            <person name="Bhattacharya S.S."/>
            <person name="Shirouzu T."/>
            <person name="Yoshinaga Y."/>
            <person name="Martin F.M."/>
            <person name="Grigoriev I.V."/>
            <person name="Hibbett D.S."/>
        </authorList>
    </citation>
    <scope>NUCLEOTIDE SEQUENCE [LARGE SCALE GENOMIC DNA]</scope>
    <source>
        <strain evidence="7 8">TUFC12733</strain>
    </source>
</reference>
<dbReference type="PANTHER" id="PTHR11358">
    <property type="entry name" value="ARGINASE/AGMATINASE"/>
    <property type="match status" value="1"/>
</dbReference>
<sequence length="416" mass="44511">MMLLRVVGLAAIAGLAAAQGSDDQHPLSDDELSANTFFAKYGAQVDLPFSGPLSFAHLPYSRCLDPSPAPGYSTTPAFDIALLGMPFDTSVSYRPGARFGPFGIRAGSRRIRPMRSWTMYWESDPYGSGVVLDCGDVPVAISDNALALGQMEAAYDSLLHRPMMSANASYTAGFAKDGKEHPRVITLGGDHTVVLPILRSLNKVYGPVTVIHFDSHLDTWTPFNYPGVGDDENSISAITHGSFFWKAWTEGLMTRRNVHGGIRCKFSGPGDLEHDAEVGFALITTDDIEYLGSKGIADAIRARVGDGPVYLSVDIDVIDPALAPATGTPEAGGWTVREFKAILRGLAGLNFVGADIVEVAPAYDTNAETTALIAADIVHEFISMFLADGPVPERTPAERGWGQTGFTGAGRKKDEL</sequence>
<dbReference type="PANTHER" id="PTHR11358:SF26">
    <property type="entry name" value="GUANIDINO ACID HYDROLASE, MITOCHONDRIAL"/>
    <property type="match status" value="1"/>
</dbReference>
<organism evidence="7 8">
    <name type="scientific">Calocera viscosa (strain TUFC12733)</name>
    <dbReference type="NCBI Taxonomy" id="1330018"/>
    <lineage>
        <taxon>Eukaryota</taxon>
        <taxon>Fungi</taxon>
        <taxon>Dikarya</taxon>
        <taxon>Basidiomycota</taxon>
        <taxon>Agaricomycotina</taxon>
        <taxon>Dacrymycetes</taxon>
        <taxon>Dacrymycetales</taxon>
        <taxon>Dacrymycetaceae</taxon>
        <taxon>Calocera</taxon>
    </lineage>
</organism>
<dbReference type="PROSITE" id="PS01053">
    <property type="entry name" value="ARGINASE_1"/>
    <property type="match status" value="1"/>
</dbReference>
<keyword evidence="8" id="KW-1185">Reference proteome</keyword>
<dbReference type="Gene3D" id="3.40.800.10">
    <property type="entry name" value="Ureohydrolase domain"/>
    <property type="match status" value="1"/>
</dbReference>
<dbReference type="SUPFAM" id="SSF52768">
    <property type="entry name" value="Arginase/deacetylase"/>
    <property type="match status" value="1"/>
</dbReference>
<keyword evidence="6" id="KW-0732">Signal</keyword>
<evidence type="ECO:0000256" key="4">
    <source>
        <dbReference type="RuleBase" id="RU003684"/>
    </source>
</evidence>
<proteinExistence type="inferred from homology"/>
<feature type="chain" id="PRO_5007887765" evidence="6">
    <location>
        <begin position="19"/>
        <end position="416"/>
    </location>
</feature>
<evidence type="ECO:0000256" key="1">
    <source>
        <dbReference type="ARBA" id="ARBA00009227"/>
    </source>
</evidence>
<evidence type="ECO:0000313" key="7">
    <source>
        <dbReference type="EMBL" id="KZO91868.1"/>
    </source>
</evidence>
<keyword evidence="2" id="KW-0479">Metal-binding</keyword>
<comment type="similarity">
    <text evidence="1">Belongs to the arginase family. Agmatinase subfamily.</text>
</comment>
<feature type="signal peptide" evidence="6">
    <location>
        <begin position="1"/>
        <end position="18"/>
    </location>
</feature>
<dbReference type="AlphaFoldDB" id="A0A167HQ84"/>
<keyword evidence="3 4" id="KW-0378">Hydrolase</keyword>
<evidence type="ECO:0000313" key="8">
    <source>
        <dbReference type="Proteomes" id="UP000076738"/>
    </source>
</evidence>